<evidence type="ECO:0000313" key="2">
    <source>
        <dbReference type="Proteomes" id="UP001164539"/>
    </source>
</evidence>
<keyword evidence="2" id="KW-1185">Reference proteome</keyword>
<gene>
    <name evidence="1" type="ORF">OWV82_008385</name>
</gene>
<accession>A0ACC1YAV9</accession>
<comment type="caution">
    <text evidence="1">The sequence shown here is derived from an EMBL/GenBank/DDBJ whole genome shotgun (WGS) entry which is preliminary data.</text>
</comment>
<protein>
    <submittedName>
        <fullName evidence="1">Hemerythrin-like</fullName>
    </submittedName>
</protein>
<dbReference type="Proteomes" id="UP001164539">
    <property type="component" value="Chromosome 4"/>
</dbReference>
<name>A0ACC1YAV9_MELAZ</name>
<reference evidence="1 2" key="1">
    <citation type="journal article" date="2023" name="Science">
        <title>Complex scaffold remodeling in plant triterpene biosynthesis.</title>
        <authorList>
            <person name="De La Pena R."/>
            <person name="Hodgson H."/>
            <person name="Liu J.C."/>
            <person name="Stephenson M.J."/>
            <person name="Martin A.C."/>
            <person name="Owen C."/>
            <person name="Harkess A."/>
            <person name="Leebens-Mack J."/>
            <person name="Jimenez L.E."/>
            <person name="Osbourn A."/>
            <person name="Sattely E.S."/>
        </authorList>
    </citation>
    <scope>NUCLEOTIDE SEQUENCE [LARGE SCALE GENOMIC DNA]</scope>
    <source>
        <strain evidence="2">cv. JPN11</strain>
        <tissue evidence="1">Leaf</tissue>
    </source>
</reference>
<organism evidence="1 2">
    <name type="scientific">Melia azedarach</name>
    <name type="common">Chinaberry tree</name>
    <dbReference type="NCBI Taxonomy" id="155640"/>
    <lineage>
        <taxon>Eukaryota</taxon>
        <taxon>Viridiplantae</taxon>
        <taxon>Streptophyta</taxon>
        <taxon>Embryophyta</taxon>
        <taxon>Tracheophyta</taxon>
        <taxon>Spermatophyta</taxon>
        <taxon>Magnoliopsida</taxon>
        <taxon>eudicotyledons</taxon>
        <taxon>Gunneridae</taxon>
        <taxon>Pentapetalae</taxon>
        <taxon>rosids</taxon>
        <taxon>malvids</taxon>
        <taxon>Sapindales</taxon>
        <taxon>Meliaceae</taxon>
        <taxon>Melia</taxon>
    </lineage>
</organism>
<sequence length="337" mass="38066">MGNCFSDSKKSTSEIAPCDLVKVNKPTQTTTQQQATPNVRLCGSPASILTAYIRFALLYKSISPRFIPCDTPIFESETPTILRIGSESVSGSRETLLNFIESKFPNPPLTTVSSKDIDDDETAPRIVRLMWLQHKSLKWHLERMARWAEDLAKRKGKKAVDPAVGSPKMEVRKFATSYSQLLELMLEHAQMEERVVFPVLEKADRGLCKAANEEHARDLPIMNGIKEDIKSILVLDCGSTAYQEAFRSLAVRLKSLKEHSKEHFQEEERDLLPLIEATELSQEQQKRTIVQCVSAMQGTHSHLFHFFLEGLPPAEAMQYLNLTTYAVIKNELSPSFI</sequence>
<dbReference type="EMBL" id="CM051397">
    <property type="protein sequence ID" value="KAJ4720579.1"/>
    <property type="molecule type" value="Genomic_DNA"/>
</dbReference>
<evidence type="ECO:0000313" key="1">
    <source>
        <dbReference type="EMBL" id="KAJ4720579.1"/>
    </source>
</evidence>
<proteinExistence type="predicted"/>